<sequence length="370" mass="39662">MNFDFSDEQRELQRSARGVLEKECTTAKVRRVLEGDDGFDREIWSTIAEMGFCGAAIPEEFGGLGLGYLELCVIAEELGRALAPVPFDSTVCLFAELLKLAGSDAQKALYLPRVAEGKLIGTLAQAETRGAAAGARAAVSGGKLSGTKCPVMDGGSADIAIVVAFEEQDAAPTLFLVDLSSEGVERTAVETLDPSRKHALLRFGGAPAERLGARGEAVDILGHVYDRAAVLVAFQQVGGAERALELARDYALQRVAFGRPIGSFQAIKHMLADMFVSLTIARANTYYAAWALQSDSAELPAAAAAARVSATTAFQHCSTNNIQVHGGIGFTWEFDSHLFYRRSNLLALSLGSQSQWEAKLVDRMRTRKAV</sequence>
<dbReference type="Gene3D" id="1.10.540.10">
    <property type="entry name" value="Acyl-CoA dehydrogenase/oxidase, N-terminal domain"/>
    <property type="match status" value="1"/>
</dbReference>
<dbReference type="PANTHER" id="PTHR43884:SF20">
    <property type="entry name" value="ACYL-COA DEHYDROGENASE FADE28"/>
    <property type="match status" value="1"/>
</dbReference>
<evidence type="ECO:0000256" key="1">
    <source>
        <dbReference type="ARBA" id="ARBA00001974"/>
    </source>
</evidence>
<evidence type="ECO:0000259" key="6">
    <source>
        <dbReference type="Pfam" id="PF00441"/>
    </source>
</evidence>
<reference evidence="8 9" key="1">
    <citation type="submission" date="2023-05" db="EMBL/GenBank/DDBJ databases">
        <authorList>
            <person name="Guo Y."/>
        </authorList>
    </citation>
    <scope>NUCLEOTIDE SEQUENCE [LARGE SCALE GENOMIC DNA]</scope>
    <source>
        <strain evidence="8 9">GR2756</strain>
    </source>
</reference>
<evidence type="ECO:0000259" key="7">
    <source>
        <dbReference type="Pfam" id="PF02771"/>
    </source>
</evidence>
<proteinExistence type="inferred from homology"/>
<dbReference type="Pfam" id="PF02771">
    <property type="entry name" value="Acyl-CoA_dh_N"/>
    <property type="match status" value="1"/>
</dbReference>
<feature type="domain" description="Acyl-CoA dehydrogenase/oxidase C-terminal" evidence="6">
    <location>
        <begin position="229"/>
        <end position="352"/>
    </location>
</feature>
<keyword evidence="3" id="KW-0285">Flavoprotein</keyword>
<evidence type="ECO:0000313" key="8">
    <source>
        <dbReference type="EMBL" id="MDT9598719.1"/>
    </source>
</evidence>
<dbReference type="EC" id="1.-.-.-" evidence="8"/>
<dbReference type="SUPFAM" id="SSF47203">
    <property type="entry name" value="Acyl-CoA dehydrogenase C-terminal domain-like"/>
    <property type="match status" value="1"/>
</dbReference>
<dbReference type="Gene3D" id="2.40.110.10">
    <property type="entry name" value="Butyryl-CoA Dehydrogenase, subunit A, domain 2"/>
    <property type="match status" value="1"/>
</dbReference>
<comment type="caution">
    <text evidence="8">The sequence shown here is derived from an EMBL/GenBank/DDBJ whole genome shotgun (WGS) entry which is preliminary data.</text>
</comment>
<feature type="domain" description="Acyl-CoA dehydrogenase/oxidase N-terminal" evidence="7">
    <location>
        <begin position="6"/>
        <end position="118"/>
    </location>
</feature>
<evidence type="ECO:0000256" key="4">
    <source>
        <dbReference type="ARBA" id="ARBA00022827"/>
    </source>
</evidence>
<dbReference type="InterPro" id="IPR009100">
    <property type="entry name" value="AcylCoA_DH/oxidase_NM_dom_sf"/>
</dbReference>
<accession>A0ABU3Q5M8</accession>
<keyword evidence="9" id="KW-1185">Reference proteome</keyword>
<protein>
    <submittedName>
        <fullName evidence="8">Acyl-CoA dehydrogenase family protein</fullName>
        <ecNumber evidence="8">1.-.-.-</ecNumber>
    </submittedName>
</protein>
<name>A0ABU3Q5M8_9SPHN</name>
<dbReference type="Proteomes" id="UP001259572">
    <property type="component" value="Unassembled WGS sequence"/>
</dbReference>
<organism evidence="8 9">
    <name type="scientific">Sphingosinicella rhizophila</name>
    <dbReference type="NCBI Taxonomy" id="3050082"/>
    <lineage>
        <taxon>Bacteria</taxon>
        <taxon>Pseudomonadati</taxon>
        <taxon>Pseudomonadota</taxon>
        <taxon>Alphaproteobacteria</taxon>
        <taxon>Sphingomonadales</taxon>
        <taxon>Sphingosinicellaceae</taxon>
        <taxon>Sphingosinicella</taxon>
    </lineage>
</organism>
<evidence type="ECO:0000256" key="5">
    <source>
        <dbReference type="ARBA" id="ARBA00023002"/>
    </source>
</evidence>
<dbReference type="InterPro" id="IPR013786">
    <property type="entry name" value="AcylCoA_DH/ox_N"/>
</dbReference>
<dbReference type="Pfam" id="PF00441">
    <property type="entry name" value="Acyl-CoA_dh_1"/>
    <property type="match status" value="1"/>
</dbReference>
<keyword evidence="5 8" id="KW-0560">Oxidoreductase</keyword>
<dbReference type="SUPFAM" id="SSF56645">
    <property type="entry name" value="Acyl-CoA dehydrogenase NM domain-like"/>
    <property type="match status" value="1"/>
</dbReference>
<evidence type="ECO:0000313" key="9">
    <source>
        <dbReference type="Proteomes" id="UP001259572"/>
    </source>
</evidence>
<dbReference type="InterPro" id="IPR046373">
    <property type="entry name" value="Acyl-CoA_Oxase/DH_mid-dom_sf"/>
</dbReference>
<comment type="similarity">
    <text evidence="2">Belongs to the acyl-CoA dehydrogenase family.</text>
</comment>
<comment type="cofactor">
    <cofactor evidence="1">
        <name>FAD</name>
        <dbReference type="ChEBI" id="CHEBI:57692"/>
    </cofactor>
</comment>
<dbReference type="EMBL" id="JAVUPU010000003">
    <property type="protein sequence ID" value="MDT9598719.1"/>
    <property type="molecule type" value="Genomic_DNA"/>
</dbReference>
<keyword evidence="4" id="KW-0274">FAD</keyword>
<dbReference type="CDD" id="cd00567">
    <property type="entry name" value="ACAD"/>
    <property type="match status" value="1"/>
</dbReference>
<dbReference type="InterPro" id="IPR036250">
    <property type="entry name" value="AcylCo_DH-like_C"/>
</dbReference>
<dbReference type="RefSeq" id="WP_315725010.1">
    <property type="nucleotide sequence ID" value="NZ_JAVUPU010000003.1"/>
</dbReference>
<dbReference type="Gene3D" id="1.20.140.10">
    <property type="entry name" value="Butyryl-CoA Dehydrogenase, subunit A, domain 3"/>
    <property type="match status" value="1"/>
</dbReference>
<gene>
    <name evidence="8" type="ORF">RQX22_07150</name>
</gene>
<evidence type="ECO:0000256" key="2">
    <source>
        <dbReference type="ARBA" id="ARBA00009347"/>
    </source>
</evidence>
<dbReference type="InterPro" id="IPR037069">
    <property type="entry name" value="AcylCoA_DH/ox_N_sf"/>
</dbReference>
<dbReference type="GO" id="GO:0016491">
    <property type="term" value="F:oxidoreductase activity"/>
    <property type="evidence" value="ECO:0007669"/>
    <property type="project" value="UniProtKB-KW"/>
</dbReference>
<evidence type="ECO:0000256" key="3">
    <source>
        <dbReference type="ARBA" id="ARBA00022630"/>
    </source>
</evidence>
<dbReference type="PANTHER" id="PTHR43884">
    <property type="entry name" value="ACYL-COA DEHYDROGENASE"/>
    <property type="match status" value="1"/>
</dbReference>
<dbReference type="InterPro" id="IPR009075">
    <property type="entry name" value="AcylCo_DH/oxidase_C"/>
</dbReference>